<dbReference type="SUPFAM" id="SSF52467">
    <property type="entry name" value="DHS-like NAD/FAD-binding domain"/>
    <property type="match status" value="1"/>
</dbReference>
<gene>
    <name evidence="1" type="ORF">GCM10011482_23590</name>
</gene>
<dbReference type="RefSeq" id="WP_188368525.1">
    <property type="nucleotide sequence ID" value="NZ_BMDT01000015.1"/>
</dbReference>
<evidence type="ECO:0008006" key="3">
    <source>
        <dbReference type="Google" id="ProtNLM"/>
    </source>
</evidence>
<sequence>MGKYYTDQEFEEIVQSLAEAVNDFNLVVFVGAGISLSQGYPNWNGYVEKLIHYWQFNIQQHSETDGKITNKLLSQFDQILKSNNTNKKKIDLLHTLLEKLLGDKFEKVKLNFEEYFFNNVLPDYIENPILTELVKLDPIFITSNYDFEIEKHLKRSKQKGSFKPINNINEFVNTGNELRPGDVLHLHGTTEGSWEYFINSTMDYSRQYLKKSEDFIKLSSWFADKEPVVLFLGSSMEEEEILSLLPSTTKNFALMKANYNETSEFRDIYNQTYQKNNTTKIFWYGDTYEELPIKVTEIVKEVQKIRRVPDSLDDWSSLHSVSLNDTEYRKIFEKYANNAKFLFDMFKTEDCELQKKILKNSLDSEILIEKIINISSFWEMLKKVEDLNDDSLAKIIRIFQEQNLYIYWTEVFDVFEKISKKTDALDIENIRKNLSKTEDITWTRFSEDPDIMGCWLVNQLSKGHLLSRNIYLNRDEPFSVNLKNEMISTIVEATSDEVMYRYSSFKSLISDDLIKIIYESMLNKTMFLENEMILKNFPSELLKSRLFQRILVNIANINCIEESIIEILIKTIDFKDSIFGTELNMFISKFGSKISSLDKEPLPDYKDGFGEIKGGAVREKSFINSNEIIINNIESILKILLREDKKERDFEKDFLVEKTFSATSNFLIETLKMQDQASEKIKKLLESKGIFLYEKYEKLFVGILIDEELDDGIKESALKIVENEFNLNSFSFEIEKLFEYYINNKPLDSYLISKLLEVNVNRLDSSYIYIDKERPKLLEVNDFINTELGRYLKIVIEIVKKDNSKIDDFERVINTIEASAFKEFYRGALYEVIDNLDVKEITINTFEGYSYSLIGFREEDISKFESVGKDILSKGYVSNFNQNNLFRLSLHTINPKENSVNWTQINFSSLLSFILKSELDFPYEKQWLEEILIRDEEGKYGASIFHLIGDSESKLDKLNLIHMIFEQFVKDYPSKISIGLLPNIMEEQKEDFRKELLINLFFLLLDNSKIVEDYFVSKVPINLLKYMGPESQKKLANHENLSTILSPLEIEQLKREIL</sequence>
<name>A0A917JIW7_9ENTE</name>
<dbReference type="AlphaFoldDB" id="A0A917JIW7"/>
<dbReference type="Pfam" id="PF13289">
    <property type="entry name" value="SIR2_2"/>
    <property type="match status" value="1"/>
</dbReference>
<reference evidence="1" key="1">
    <citation type="journal article" date="2014" name="Int. J. Syst. Evol. Microbiol.">
        <title>Complete genome sequence of Corynebacterium casei LMG S-19264T (=DSM 44701T), isolated from a smear-ripened cheese.</title>
        <authorList>
            <consortium name="US DOE Joint Genome Institute (JGI-PGF)"/>
            <person name="Walter F."/>
            <person name="Albersmeier A."/>
            <person name="Kalinowski J."/>
            <person name="Ruckert C."/>
        </authorList>
    </citation>
    <scope>NUCLEOTIDE SEQUENCE</scope>
    <source>
        <strain evidence="1">CCM 8433</strain>
    </source>
</reference>
<comment type="caution">
    <text evidence="1">The sequence shown here is derived from an EMBL/GenBank/DDBJ whole genome shotgun (WGS) entry which is preliminary data.</text>
</comment>
<reference evidence="1" key="2">
    <citation type="submission" date="2020-09" db="EMBL/GenBank/DDBJ databases">
        <authorList>
            <person name="Sun Q."/>
            <person name="Sedlacek I."/>
        </authorList>
    </citation>
    <scope>NUCLEOTIDE SEQUENCE</scope>
    <source>
        <strain evidence="1">CCM 8433</strain>
    </source>
</reference>
<dbReference type="EMBL" id="BMDT01000015">
    <property type="protein sequence ID" value="GGI66705.1"/>
    <property type="molecule type" value="Genomic_DNA"/>
</dbReference>
<evidence type="ECO:0000313" key="2">
    <source>
        <dbReference type="Proteomes" id="UP000622610"/>
    </source>
</evidence>
<protein>
    <recommendedName>
        <fullName evidence="3">SIR2-like domain-containing protein</fullName>
    </recommendedName>
</protein>
<accession>A0A917JIW7</accession>
<organism evidence="1 2">
    <name type="scientific">Enterococcus alcedinis</name>
    <dbReference type="NCBI Taxonomy" id="1274384"/>
    <lineage>
        <taxon>Bacteria</taxon>
        <taxon>Bacillati</taxon>
        <taxon>Bacillota</taxon>
        <taxon>Bacilli</taxon>
        <taxon>Lactobacillales</taxon>
        <taxon>Enterococcaceae</taxon>
        <taxon>Enterococcus</taxon>
    </lineage>
</organism>
<dbReference type="Proteomes" id="UP000622610">
    <property type="component" value="Unassembled WGS sequence"/>
</dbReference>
<evidence type="ECO:0000313" key="1">
    <source>
        <dbReference type="EMBL" id="GGI66705.1"/>
    </source>
</evidence>
<dbReference type="InterPro" id="IPR029035">
    <property type="entry name" value="DHS-like_NAD/FAD-binding_dom"/>
</dbReference>
<proteinExistence type="predicted"/>
<keyword evidence="2" id="KW-1185">Reference proteome</keyword>